<dbReference type="SMART" id="SM00320">
    <property type="entry name" value="WD40"/>
    <property type="match status" value="2"/>
</dbReference>
<dbReference type="Gene3D" id="2.130.10.10">
    <property type="entry name" value="YVTN repeat-like/Quinoprotein amine dehydrogenase"/>
    <property type="match status" value="1"/>
</dbReference>
<dbReference type="Pfam" id="PF25499">
    <property type="entry name" value="Beta-prop_pof12"/>
    <property type="match status" value="1"/>
</dbReference>
<dbReference type="Gene3D" id="1.20.1280.50">
    <property type="match status" value="1"/>
</dbReference>
<dbReference type="OrthoDB" id="3219396at2759"/>
<evidence type="ECO:0000313" key="3">
    <source>
        <dbReference type="Proteomes" id="UP000054217"/>
    </source>
</evidence>
<organism evidence="2 3">
    <name type="scientific">Pisolithus tinctorius Marx 270</name>
    <dbReference type="NCBI Taxonomy" id="870435"/>
    <lineage>
        <taxon>Eukaryota</taxon>
        <taxon>Fungi</taxon>
        <taxon>Dikarya</taxon>
        <taxon>Basidiomycota</taxon>
        <taxon>Agaricomycotina</taxon>
        <taxon>Agaricomycetes</taxon>
        <taxon>Agaricomycetidae</taxon>
        <taxon>Boletales</taxon>
        <taxon>Sclerodermatineae</taxon>
        <taxon>Pisolithaceae</taxon>
        <taxon>Pisolithus</taxon>
    </lineage>
</organism>
<name>A0A0C3K4F3_PISTI</name>
<dbReference type="AlphaFoldDB" id="A0A0C3K4F3"/>
<accession>A0A0C3K4F3</accession>
<dbReference type="InParanoid" id="A0A0C3K4F3"/>
<dbReference type="SUPFAM" id="SSF50978">
    <property type="entry name" value="WD40 repeat-like"/>
    <property type="match status" value="1"/>
</dbReference>
<gene>
    <name evidence="2" type="ORF">M404DRAFT_1000554</name>
</gene>
<dbReference type="HOGENOM" id="CLU_020801_1_0_1"/>
<dbReference type="Pfam" id="PF12937">
    <property type="entry name" value="F-box-like"/>
    <property type="match status" value="1"/>
</dbReference>
<dbReference type="GO" id="GO:0031146">
    <property type="term" value="P:SCF-dependent proteasomal ubiquitin-dependent protein catabolic process"/>
    <property type="evidence" value="ECO:0007669"/>
    <property type="project" value="TreeGrafter"/>
</dbReference>
<evidence type="ECO:0000313" key="2">
    <source>
        <dbReference type="EMBL" id="KIO04442.1"/>
    </source>
</evidence>
<protein>
    <recommendedName>
        <fullName evidence="1">F-box domain-containing protein</fullName>
    </recommendedName>
</protein>
<feature type="domain" description="F-box" evidence="1">
    <location>
        <begin position="40"/>
        <end position="81"/>
    </location>
</feature>
<dbReference type="PANTHER" id="PTHR12874:SF23">
    <property type="entry name" value="F-BOX PROTEIN GID2"/>
    <property type="match status" value="1"/>
</dbReference>
<dbReference type="InterPro" id="IPR001810">
    <property type="entry name" value="F-box_dom"/>
</dbReference>
<dbReference type="Proteomes" id="UP000054217">
    <property type="component" value="Unassembled WGS sequence"/>
</dbReference>
<dbReference type="SUPFAM" id="SSF81383">
    <property type="entry name" value="F-box domain"/>
    <property type="match status" value="1"/>
</dbReference>
<dbReference type="InterPro" id="IPR001680">
    <property type="entry name" value="WD40_rpt"/>
</dbReference>
<dbReference type="InterPro" id="IPR036047">
    <property type="entry name" value="F-box-like_dom_sf"/>
</dbReference>
<keyword evidence="3" id="KW-1185">Reference proteome</keyword>
<evidence type="ECO:0000259" key="1">
    <source>
        <dbReference type="Pfam" id="PF12937"/>
    </source>
</evidence>
<dbReference type="EMBL" id="KN831971">
    <property type="protein sequence ID" value="KIO04442.1"/>
    <property type="molecule type" value="Genomic_DNA"/>
</dbReference>
<reference evidence="2 3" key="1">
    <citation type="submission" date="2014-04" db="EMBL/GenBank/DDBJ databases">
        <authorList>
            <consortium name="DOE Joint Genome Institute"/>
            <person name="Kuo A."/>
            <person name="Kohler A."/>
            <person name="Costa M.D."/>
            <person name="Nagy L.G."/>
            <person name="Floudas D."/>
            <person name="Copeland A."/>
            <person name="Barry K.W."/>
            <person name="Cichocki N."/>
            <person name="Veneault-Fourrey C."/>
            <person name="LaButti K."/>
            <person name="Lindquist E.A."/>
            <person name="Lipzen A."/>
            <person name="Lundell T."/>
            <person name="Morin E."/>
            <person name="Murat C."/>
            <person name="Sun H."/>
            <person name="Tunlid A."/>
            <person name="Henrissat B."/>
            <person name="Grigoriev I.V."/>
            <person name="Hibbett D.S."/>
            <person name="Martin F."/>
            <person name="Nordberg H.P."/>
            <person name="Cantor M.N."/>
            <person name="Hua S.X."/>
        </authorList>
    </citation>
    <scope>NUCLEOTIDE SEQUENCE [LARGE SCALE GENOMIC DNA]</scope>
    <source>
        <strain evidence="2 3">Marx 270</strain>
    </source>
</reference>
<dbReference type="InterPro" id="IPR015943">
    <property type="entry name" value="WD40/YVTN_repeat-like_dom_sf"/>
</dbReference>
<proteinExistence type="predicted"/>
<dbReference type="InterPro" id="IPR036322">
    <property type="entry name" value="WD40_repeat_dom_sf"/>
</dbReference>
<reference evidence="3" key="2">
    <citation type="submission" date="2015-01" db="EMBL/GenBank/DDBJ databases">
        <title>Evolutionary Origins and Diversification of the Mycorrhizal Mutualists.</title>
        <authorList>
            <consortium name="DOE Joint Genome Institute"/>
            <consortium name="Mycorrhizal Genomics Consortium"/>
            <person name="Kohler A."/>
            <person name="Kuo A."/>
            <person name="Nagy L.G."/>
            <person name="Floudas D."/>
            <person name="Copeland A."/>
            <person name="Barry K.W."/>
            <person name="Cichocki N."/>
            <person name="Veneault-Fourrey C."/>
            <person name="LaButti K."/>
            <person name="Lindquist E.A."/>
            <person name="Lipzen A."/>
            <person name="Lundell T."/>
            <person name="Morin E."/>
            <person name="Murat C."/>
            <person name="Riley R."/>
            <person name="Ohm R."/>
            <person name="Sun H."/>
            <person name="Tunlid A."/>
            <person name="Henrissat B."/>
            <person name="Grigoriev I.V."/>
            <person name="Hibbett D.S."/>
            <person name="Martin F."/>
        </authorList>
    </citation>
    <scope>NUCLEOTIDE SEQUENCE [LARGE SCALE GENOMIC DNA]</scope>
    <source>
        <strain evidence="3">Marx 270</strain>
    </source>
</reference>
<dbReference type="GO" id="GO:0005737">
    <property type="term" value="C:cytoplasm"/>
    <property type="evidence" value="ECO:0007669"/>
    <property type="project" value="TreeGrafter"/>
</dbReference>
<dbReference type="GO" id="GO:0019005">
    <property type="term" value="C:SCF ubiquitin ligase complex"/>
    <property type="evidence" value="ECO:0007669"/>
    <property type="project" value="TreeGrafter"/>
</dbReference>
<sequence length="591" mass="64842">MSNLKHRASPATLPVAKRHAGPQLSFERRSVITFDSALYDELMLFIFSFLDHRDLCAVQATNKNCSRLASDDQLWKSLFLREFGRPRLRGGRGFYGRADRRSVKPLPSRAYHPEESAFNWKWMYRISSNWRNGRCAVEIFQDRNCIDINRLPSRIATHSKLPLPRWHVLLAGTSTIFAPAECSEQPTIFLRDHGTQPMTLKCKSQLSGGPLSISTMVLDQSPLASRIMPCGPAVSLAVFLSTGEFFIYDYKPSVITAVPKRTHIPLPQHRVPITHAAYHHPLLVTLSQSFSLMIYDLSGESITHTQTLSSFTSHPPASIVLSAMPSSLLFKLVLAYSVPVYPSHWSVGATELIISRSGSTSSSLATLAEPPKVSTPGTFVVSGTRSARAFDVPQGWIDENKLQAMSAQWSRKVTQVADTQTDGKWVVLAPEDSLQSFLAGSEPVEVSSSSVSQPSGAQSTELLPRTHVSSPCHSFAQLQLYRLNLPPSTSLHGPKLTFVRTLYGPRGPISAVAVADGRCVSLGADGSIWVWDLESGRPAEVAPPAEQSGGEADVGVCMGRGSTWSCGTVVFDERRIISAGIRGIEERRFDV</sequence>
<dbReference type="STRING" id="870435.A0A0C3K4F3"/>
<dbReference type="PANTHER" id="PTHR12874">
    <property type="entry name" value="F-BOX ONLY PROTEIN 48-RELATED"/>
    <property type="match status" value="1"/>
</dbReference>